<dbReference type="GO" id="GO:0031146">
    <property type="term" value="P:SCF-dependent proteasomal ubiquitin-dependent protein catabolic process"/>
    <property type="evidence" value="ECO:0007669"/>
    <property type="project" value="TreeGrafter"/>
</dbReference>
<evidence type="ECO:0000259" key="4">
    <source>
        <dbReference type="PROSITE" id="PS50097"/>
    </source>
</evidence>
<organism evidence="5 6">
    <name type="scientific">Cicer arietinum</name>
    <name type="common">Chickpea</name>
    <name type="synonym">Garbanzo</name>
    <dbReference type="NCBI Taxonomy" id="3827"/>
    <lineage>
        <taxon>Eukaryota</taxon>
        <taxon>Viridiplantae</taxon>
        <taxon>Streptophyta</taxon>
        <taxon>Embryophyta</taxon>
        <taxon>Tracheophyta</taxon>
        <taxon>Spermatophyta</taxon>
        <taxon>Magnoliopsida</taxon>
        <taxon>eudicotyledons</taxon>
        <taxon>Gunneridae</taxon>
        <taxon>Pentapetalae</taxon>
        <taxon>rosids</taxon>
        <taxon>fabids</taxon>
        <taxon>Fabales</taxon>
        <taxon>Fabaceae</taxon>
        <taxon>Papilionoideae</taxon>
        <taxon>50 kb inversion clade</taxon>
        <taxon>NPAAA clade</taxon>
        <taxon>Hologalegina</taxon>
        <taxon>IRL clade</taxon>
        <taxon>Cicereae</taxon>
        <taxon>Cicer</taxon>
    </lineage>
</organism>
<dbReference type="SUPFAM" id="SSF52047">
    <property type="entry name" value="RNI-like"/>
    <property type="match status" value="2"/>
</dbReference>
<accession>A0A1S2XT98</accession>
<dbReference type="PANTHER" id="PTHR13318:SF71">
    <property type="entry name" value="BTB_POZ DOMAIN-CONTAINING PROTEIN FBL11"/>
    <property type="match status" value="1"/>
</dbReference>
<dbReference type="Pfam" id="PF00651">
    <property type="entry name" value="BTB"/>
    <property type="match status" value="1"/>
</dbReference>
<protein>
    <submittedName>
        <fullName evidence="6">BTB/POZ domain-containing protein FBL11</fullName>
    </submittedName>
</protein>
<dbReference type="PaxDb" id="3827-XP_004494153.1"/>
<dbReference type="PANTHER" id="PTHR13318">
    <property type="entry name" value="PARTNER OF PAIRED, ISOFORM B-RELATED"/>
    <property type="match status" value="1"/>
</dbReference>
<dbReference type="InterPro" id="IPR032675">
    <property type="entry name" value="LRR_dom_sf"/>
</dbReference>
<dbReference type="GeneID" id="101501578"/>
<dbReference type="Proteomes" id="UP000087171">
    <property type="component" value="Chromosome Ca3"/>
</dbReference>
<reference evidence="6" key="2">
    <citation type="submission" date="2025-08" db="UniProtKB">
        <authorList>
            <consortium name="RefSeq"/>
        </authorList>
    </citation>
    <scope>IDENTIFICATION</scope>
    <source>
        <tissue evidence="6">Etiolated seedlings</tissue>
    </source>
</reference>
<dbReference type="STRING" id="3827.A0A1S2XT98"/>
<gene>
    <name evidence="6" type="primary">LOC101501578</name>
</gene>
<dbReference type="Pfam" id="PF07707">
    <property type="entry name" value="BACK"/>
    <property type="match status" value="1"/>
</dbReference>
<proteinExistence type="predicted"/>
<evidence type="ECO:0000313" key="6">
    <source>
        <dbReference type="RefSeq" id="XP_004494153.1"/>
    </source>
</evidence>
<keyword evidence="5" id="KW-1185">Reference proteome</keyword>
<dbReference type="SUPFAM" id="SSF54695">
    <property type="entry name" value="POZ domain"/>
    <property type="match status" value="1"/>
</dbReference>
<dbReference type="RefSeq" id="XP_004494153.1">
    <property type="nucleotide sequence ID" value="XM_004494096.3"/>
</dbReference>
<evidence type="ECO:0000256" key="1">
    <source>
        <dbReference type="ARBA" id="ARBA00002668"/>
    </source>
</evidence>
<dbReference type="eggNOG" id="KOG1947">
    <property type="taxonomic scope" value="Eukaryota"/>
</dbReference>
<evidence type="ECO:0000256" key="2">
    <source>
        <dbReference type="ARBA" id="ARBA00004184"/>
    </source>
</evidence>
<dbReference type="InterPro" id="IPR006553">
    <property type="entry name" value="Leu-rich_rpt_Cys-con_subtyp"/>
</dbReference>
<evidence type="ECO:0000313" key="5">
    <source>
        <dbReference type="Proteomes" id="UP000087171"/>
    </source>
</evidence>
<comment type="subcellular location">
    <subcellularLocation>
        <location evidence="2">Endomembrane system</location>
        <topology evidence="2">Peripheral membrane protein</topology>
    </subcellularLocation>
</comment>
<name>A0A1S2XT98_CICAR</name>
<dbReference type="PROSITE" id="PS50097">
    <property type="entry name" value="BTB"/>
    <property type="match status" value="1"/>
</dbReference>
<evidence type="ECO:0000256" key="3">
    <source>
        <dbReference type="ARBA" id="ARBA00004906"/>
    </source>
</evidence>
<dbReference type="KEGG" id="cam:101501578"/>
<dbReference type="OrthoDB" id="775260at2759"/>
<dbReference type="Gene3D" id="3.80.10.10">
    <property type="entry name" value="Ribonuclease Inhibitor"/>
    <property type="match status" value="2"/>
</dbReference>
<dbReference type="GO" id="GO:0019005">
    <property type="term" value="C:SCF ubiquitin ligase complex"/>
    <property type="evidence" value="ECO:0007669"/>
    <property type="project" value="TreeGrafter"/>
</dbReference>
<reference evidence="5" key="1">
    <citation type="journal article" date="2013" name="Nat. Biotechnol.">
        <title>Draft genome sequence of chickpea (Cicer arietinum) provides a resource for trait improvement.</title>
        <authorList>
            <person name="Varshney R.K."/>
            <person name="Song C."/>
            <person name="Saxena R.K."/>
            <person name="Azam S."/>
            <person name="Yu S."/>
            <person name="Sharpe A.G."/>
            <person name="Cannon S."/>
            <person name="Baek J."/>
            <person name="Rosen B.D."/>
            <person name="Tar'an B."/>
            <person name="Millan T."/>
            <person name="Zhang X."/>
            <person name="Ramsay L.D."/>
            <person name="Iwata A."/>
            <person name="Wang Y."/>
            <person name="Nelson W."/>
            <person name="Farmer A.D."/>
            <person name="Gaur P.M."/>
            <person name="Soderlund C."/>
            <person name="Penmetsa R.V."/>
            <person name="Xu C."/>
            <person name="Bharti A.K."/>
            <person name="He W."/>
            <person name="Winter P."/>
            <person name="Zhao S."/>
            <person name="Hane J.K."/>
            <person name="Carrasquilla-Garcia N."/>
            <person name="Condie J.A."/>
            <person name="Upadhyaya H.D."/>
            <person name="Luo M.C."/>
            <person name="Thudi M."/>
            <person name="Gowda C.L."/>
            <person name="Singh N.P."/>
            <person name="Lichtenzveig J."/>
            <person name="Gali K.K."/>
            <person name="Rubio J."/>
            <person name="Nadarajan N."/>
            <person name="Dolezel J."/>
            <person name="Bansal K.C."/>
            <person name="Xu X."/>
            <person name="Edwards D."/>
            <person name="Zhang G."/>
            <person name="Kahl G."/>
            <person name="Gil J."/>
            <person name="Singh K.B."/>
            <person name="Datta S.K."/>
            <person name="Jackson S.A."/>
            <person name="Wang J."/>
            <person name="Cook D.R."/>
        </authorList>
    </citation>
    <scope>NUCLEOTIDE SEQUENCE [LARGE SCALE GENOMIC DNA]</scope>
    <source>
        <strain evidence="5">cv. CDC Frontier</strain>
    </source>
</reference>
<comment type="pathway">
    <text evidence="3">Protein modification; protein ubiquitination.</text>
</comment>
<dbReference type="Gene3D" id="3.30.710.10">
    <property type="entry name" value="Potassium Channel Kv1.1, Chain A"/>
    <property type="match status" value="1"/>
</dbReference>
<dbReference type="SMART" id="SM00367">
    <property type="entry name" value="LRR_CC"/>
    <property type="match status" value="6"/>
</dbReference>
<comment type="function">
    <text evidence="1">May act as a substrate-specific adapter of an E3 ubiquitin-protein ligase complex (CUL3-RBX1-BTB) which mediates the ubiquitination and subsequent proteasomal degradation of target proteins.</text>
</comment>
<dbReference type="CDD" id="cd18186">
    <property type="entry name" value="BTB_POZ_ZBTB_KLHL-like"/>
    <property type="match status" value="1"/>
</dbReference>
<dbReference type="InterPro" id="IPR011705">
    <property type="entry name" value="BACK"/>
</dbReference>
<dbReference type="InterPro" id="IPR000210">
    <property type="entry name" value="BTB/POZ_dom"/>
</dbReference>
<dbReference type="AlphaFoldDB" id="A0A1S2XT98"/>
<dbReference type="GO" id="GO:0012505">
    <property type="term" value="C:endomembrane system"/>
    <property type="evidence" value="ECO:0007669"/>
    <property type="project" value="UniProtKB-SubCell"/>
</dbReference>
<dbReference type="InterPro" id="IPR011333">
    <property type="entry name" value="SKP1/BTB/POZ_sf"/>
</dbReference>
<feature type="domain" description="BTB" evidence="4">
    <location>
        <begin position="42"/>
        <end position="110"/>
    </location>
</feature>
<dbReference type="Gene3D" id="1.25.40.420">
    <property type="match status" value="1"/>
</dbReference>
<sequence>MEGSDEDEDEVILVCTNPHNPIESTDTINQHILLSTTHILASDLTPFLTSHTIKVHAHRNRLIEQSLYFRGLLGGSFSESCLGSVNIDWNLPVFMQILKHMCGCPLDITTENVLPLYEGALYFGVETLLLKCETWFSEVFSPEGFQLTQIQMDDLIQIWKFGLDHASDLILHLCISYLARNFMWAKKNNVFGKIPYNLLLSSVKHPLLTVDSEMHLSDALLLWLESNMENLEKRSEAENNYNEILKQIRVGLLPLWFAAGKRNSFYFRQLAEESLDSIFRALNILPIGSVDISGYSDLQHLRIRLTEHSKKMDLSNCPQITSAILLLSLTPASYPTDPVRKEIIEQFFISSGHPIRDKYELPQKLLETFIFEAVQEVDISKCRRLFIEHAVDCLSQSFPSLRILKAAFLLNIRTTGFFQLLEKCSLVGEIDLTVDVTPLIPASVTVLSSNPAMIPPELEKTSSLKYQAVQTMPFHFHEPKPLISNVTKLTLEGRTDVSDLSLQYISKYFVLLCHLNIKGCISVTDIGISDLIRRCKKLNSIVVCDTSFGINSVQALCSATSDGGNFPCMHSSEKHLNSVVSNLQALHMGGCIGICELSLQELMSQTHVLKSLCLRGTYLVDQALYNFKGSSLEMLDVSNTKISEAALSYVIHGNPSLKSLKARGCKNLLKRDSSIEKRESRFSSLHEELHAELGKKCRLEEIEFGWGFSSFSLRALEPAVMSLKTINIGLGGMLGEDALRQLPAICPLLETIILHFQVISDIIVTKLTTSLMNLQVLALCYCFGDISMSSFKFPMQNLRKLRLERVTPWMTNEDLIILTQNCRNLVELSLLGCPLLNSDSQQIISHAWPGLVSIHLEDCGKVTANGVSALLDCRALEDLLLRHNGPGLQRNFIFHAASKMPLLRKLSLDICDASEGDFDIPNYEDRYFLSTLKIARCKSQRCAFNLPVPPPGSRRRSVHLETLVLVWNSKNLTRTVVKERL</sequence>